<name>A0A1G8WSS4_9BACI</name>
<comment type="subunit">
    <text evidence="8">The complex is probably composed of two ATP-binding proteins, two transmembrane proteins and a solute-binding protein.</text>
</comment>
<organism evidence="11 12">
    <name type="scientific">Sediminibacillus albus</name>
    <dbReference type="NCBI Taxonomy" id="407036"/>
    <lineage>
        <taxon>Bacteria</taxon>
        <taxon>Bacillati</taxon>
        <taxon>Bacillota</taxon>
        <taxon>Bacilli</taxon>
        <taxon>Bacillales</taxon>
        <taxon>Bacillaceae</taxon>
        <taxon>Sediminibacillus</taxon>
    </lineage>
</organism>
<dbReference type="EMBL" id="FNFL01000001">
    <property type="protein sequence ID" value="SDJ80675.1"/>
    <property type="molecule type" value="Genomic_DNA"/>
</dbReference>
<dbReference type="InterPro" id="IPR051921">
    <property type="entry name" value="ABC_osmolyte_uptake_ATP-bind"/>
</dbReference>
<keyword evidence="8" id="KW-1003">Cell membrane</keyword>
<dbReference type="GO" id="GO:0006865">
    <property type="term" value="P:amino acid transport"/>
    <property type="evidence" value="ECO:0007669"/>
    <property type="project" value="UniProtKB-UniRule"/>
</dbReference>
<dbReference type="PROSITE" id="PS51371">
    <property type="entry name" value="CBS"/>
    <property type="match status" value="1"/>
</dbReference>
<dbReference type="CDD" id="cd03294">
    <property type="entry name" value="ABC_Pro_Gly_Betaine"/>
    <property type="match status" value="1"/>
</dbReference>
<comment type="subcellular location">
    <subcellularLocation>
        <location evidence="8">Cell inner membrane</location>
        <topology evidence="8">Peripheral membrane protein</topology>
    </subcellularLocation>
</comment>
<evidence type="ECO:0000259" key="10">
    <source>
        <dbReference type="PROSITE" id="PS51371"/>
    </source>
</evidence>
<dbReference type="GO" id="GO:0005886">
    <property type="term" value="C:plasma membrane"/>
    <property type="evidence" value="ECO:0007669"/>
    <property type="project" value="UniProtKB-SubCell"/>
</dbReference>
<keyword evidence="8" id="KW-0472">Membrane</keyword>
<accession>A0A1G8WSS4</accession>
<dbReference type="NCBIfam" id="TIGR01186">
    <property type="entry name" value="proV"/>
    <property type="match status" value="1"/>
</dbReference>
<dbReference type="InterPro" id="IPR017871">
    <property type="entry name" value="ABC_transporter-like_CS"/>
</dbReference>
<sequence length="399" mass="44288">MNKIEVNNLTKIFGSHPQQGLKRLKNGEQKNEILEKTGMTVGVNQASFAVKPGEFFVIMGLSGSGKSTLIRLINRLIEPTDGEVLIDGDNITEMDMSTLIDTRRKKLGMVFQKFGLLPHRTVINNVAYGLEIQGVNKEERYKRAQKSIEDVGLKGYENSYPNQLSGGMQQRVGLARALANDTDILLMDEAFSALDPIIRKEMQDEILHLQNKLGKTVLFITHDLDEALKLGDRIAIMKDGRIVQVGTSEEILENPANDYVSNFVKDVDRSKVLEASHVMKKPEVLMTYKDGPRVAVRKMEEVGASSIFVVDKENHFKGLLTIDDAIRAYKEEIPVDDVLITEVPSALPHTPLNDLIGIAVDAKYPITVIEDGRLLGIISRVSILSGLVLGKEKDEVTPT</sequence>
<dbReference type="Pfam" id="PF00005">
    <property type="entry name" value="ABC_tran"/>
    <property type="match status" value="1"/>
</dbReference>
<dbReference type="InterPro" id="IPR005892">
    <property type="entry name" value="Gly-betaine_transp_ATP-bd"/>
</dbReference>
<dbReference type="SUPFAM" id="SSF52540">
    <property type="entry name" value="P-loop containing nucleoside triphosphate hydrolases"/>
    <property type="match status" value="1"/>
</dbReference>
<dbReference type="Proteomes" id="UP000198694">
    <property type="component" value="Unassembled WGS sequence"/>
</dbReference>
<comment type="similarity">
    <text evidence="1 8">Belongs to the ABC transporter superfamily.</text>
</comment>
<keyword evidence="4 8" id="KW-0067">ATP-binding</keyword>
<dbReference type="SUPFAM" id="SSF54631">
    <property type="entry name" value="CBS-domain pair"/>
    <property type="match status" value="1"/>
</dbReference>
<evidence type="ECO:0000256" key="1">
    <source>
        <dbReference type="ARBA" id="ARBA00005417"/>
    </source>
</evidence>
<evidence type="ECO:0000256" key="8">
    <source>
        <dbReference type="RuleBase" id="RU369116"/>
    </source>
</evidence>
<keyword evidence="6 7" id="KW-0129">CBS domain</keyword>
<evidence type="ECO:0000256" key="7">
    <source>
        <dbReference type="PROSITE-ProRule" id="PRU00703"/>
    </source>
</evidence>
<dbReference type="GO" id="GO:0006970">
    <property type="term" value="P:response to osmotic stress"/>
    <property type="evidence" value="ECO:0007669"/>
    <property type="project" value="UniProtKB-ARBA"/>
</dbReference>
<keyword evidence="3 8" id="KW-0547">Nucleotide-binding</keyword>
<dbReference type="AlphaFoldDB" id="A0A1G8WSS4"/>
<dbReference type="GO" id="GO:0031460">
    <property type="term" value="P:glycine betaine transport"/>
    <property type="evidence" value="ECO:0007669"/>
    <property type="project" value="InterPro"/>
</dbReference>
<dbReference type="Gene3D" id="3.40.50.300">
    <property type="entry name" value="P-loop containing nucleotide triphosphate hydrolases"/>
    <property type="match status" value="1"/>
</dbReference>
<keyword evidence="5" id="KW-0029">Amino-acid transport</keyword>
<evidence type="ECO:0000256" key="4">
    <source>
        <dbReference type="ARBA" id="ARBA00022840"/>
    </source>
</evidence>
<evidence type="ECO:0000259" key="9">
    <source>
        <dbReference type="PROSITE" id="PS50893"/>
    </source>
</evidence>
<dbReference type="InterPro" id="IPR027417">
    <property type="entry name" value="P-loop_NTPase"/>
</dbReference>
<evidence type="ECO:0000313" key="12">
    <source>
        <dbReference type="Proteomes" id="UP000198694"/>
    </source>
</evidence>
<dbReference type="OrthoDB" id="9802264at2"/>
<dbReference type="EC" id="7.6.2.9" evidence="8"/>
<dbReference type="Gene3D" id="3.10.580.10">
    <property type="entry name" value="CBS-domain"/>
    <property type="match status" value="1"/>
</dbReference>
<dbReference type="SMART" id="SM00382">
    <property type="entry name" value="AAA"/>
    <property type="match status" value="1"/>
</dbReference>
<keyword evidence="2 8" id="KW-0813">Transport</keyword>
<dbReference type="InterPro" id="IPR003593">
    <property type="entry name" value="AAA+_ATPase"/>
</dbReference>
<evidence type="ECO:0000256" key="3">
    <source>
        <dbReference type="ARBA" id="ARBA00022741"/>
    </source>
</evidence>
<reference evidence="11 12" key="1">
    <citation type="submission" date="2016-10" db="EMBL/GenBank/DDBJ databases">
        <authorList>
            <person name="de Groot N.N."/>
        </authorList>
    </citation>
    <scope>NUCLEOTIDE SEQUENCE [LARGE SCALE GENOMIC DNA]</scope>
    <source>
        <strain evidence="11 12">CGMCC 1.6502</strain>
    </source>
</reference>
<dbReference type="InterPro" id="IPR046342">
    <property type="entry name" value="CBS_dom_sf"/>
</dbReference>
<evidence type="ECO:0000256" key="2">
    <source>
        <dbReference type="ARBA" id="ARBA00022448"/>
    </source>
</evidence>
<feature type="domain" description="ABC transporter" evidence="9">
    <location>
        <begin position="28"/>
        <end position="264"/>
    </location>
</feature>
<evidence type="ECO:0000256" key="5">
    <source>
        <dbReference type="ARBA" id="ARBA00022970"/>
    </source>
</evidence>
<dbReference type="GO" id="GO:0005524">
    <property type="term" value="F:ATP binding"/>
    <property type="evidence" value="ECO:0007669"/>
    <property type="project" value="UniProtKB-UniRule"/>
</dbReference>
<dbReference type="PANTHER" id="PTHR43869:SF1">
    <property type="entry name" value="GLYCINE BETAINE_PROLINE BETAINE TRANSPORT SYSTEM ATP-BINDING PROTEIN PROV"/>
    <property type="match status" value="1"/>
</dbReference>
<dbReference type="Pfam" id="PF00571">
    <property type="entry name" value="CBS"/>
    <property type="match status" value="2"/>
</dbReference>
<dbReference type="RefSeq" id="WP_093211516.1">
    <property type="nucleotide sequence ID" value="NZ_FNFL01000001.1"/>
</dbReference>
<comment type="catalytic activity">
    <reaction evidence="8">
        <text>a quaternary ammonium(out) + ATP + H2O = a quaternary ammonium(in) + ADP + phosphate + H(+)</text>
        <dbReference type="Rhea" id="RHEA:11036"/>
        <dbReference type="ChEBI" id="CHEBI:15377"/>
        <dbReference type="ChEBI" id="CHEBI:15378"/>
        <dbReference type="ChEBI" id="CHEBI:30616"/>
        <dbReference type="ChEBI" id="CHEBI:35267"/>
        <dbReference type="ChEBI" id="CHEBI:43474"/>
        <dbReference type="ChEBI" id="CHEBI:456216"/>
    </reaction>
</comment>
<dbReference type="STRING" id="407036.SAMN05216243_0945"/>
<evidence type="ECO:0000313" key="11">
    <source>
        <dbReference type="EMBL" id="SDJ80675.1"/>
    </source>
</evidence>
<dbReference type="InterPro" id="IPR003439">
    <property type="entry name" value="ABC_transporter-like_ATP-bd"/>
</dbReference>
<dbReference type="PANTHER" id="PTHR43869">
    <property type="entry name" value="GLYCINE BETAINE/PROLINE BETAINE TRANSPORT SYSTEM ATP-BINDING PROTEIN PROV"/>
    <property type="match status" value="1"/>
</dbReference>
<dbReference type="GO" id="GO:0016887">
    <property type="term" value="F:ATP hydrolysis activity"/>
    <property type="evidence" value="ECO:0007669"/>
    <property type="project" value="UniProtKB-UniRule"/>
</dbReference>
<keyword evidence="12" id="KW-1185">Reference proteome</keyword>
<feature type="domain" description="CBS" evidence="10">
    <location>
        <begin position="279"/>
        <end position="335"/>
    </location>
</feature>
<protein>
    <recommendedName>
        <fullName evidence="8">Quaternary amine transport ATP-binding protein</fullName>
        <ecNumber evidence="8">7.6.2.9</ecNumber>
    </recommendedName>
</protein>
<proteinExistence type="inferred from homology"/>
<dbReference type="InterPro" id="IPR000644">
    <property type="entry name" value="CBS_dom"/>
</dbReference>
<evidence type="ECO:0000256" key="6">
    <source>
        <dbReference type="ARBA" id="ARBA00023122"/>
    </source>
</evidence>
<dbReference type="PROSITE" id="PS00211">
    <property type="entry name" value="ABC_TRANSPORTER_1"/>
    <property type="match status" value="1"/>
</dbReference>
<gene>
    <name evidence="11" type="ORF">SAMN05216243_0945</name>
</gene>
<keyword evidence="8" id="KW-0997">Cell inner membrane</keyword>
<dbReference type="SMART" id="SM00116">
    <property type="entry name" value="CBS"/>
    <property type="match status" value="2"/>
</dbReference>
<dbReference type="PROSITE" id="PS50893">
    <property type="entry name" value="ABC_TRANSPORTER_2"/>
    <property type="match status" value="1"/>
</dbReference>
<dbReference type="GO" id="GO:0015418">
    <property type="term" value="F:ABC-type quaternary ammonium compound transporting activity"/>
    <property type="evidence" value="ECO:0007669"/>
    <property type="project" value="UniProtKB-EC"/>
</dbReference>
<dbReference type="FunFam" id="3.40.50.300:FF:000201">
    <property type="entry name" value="Glycine betaine/L-proline ABC transporter ATP-binding protein"/>
    <property type="match status" value="1"/>
</dbReference>